<feature type="compositionally biased region" description="Polar residues" evidence="5">
    <location>
        <begin position="242"/>
        <end position="261"/>
    </location>
</feature>
<dbReference type="RefSeq" id="XP_066827300.1">
    <property type="nucleotide sequence ID" value="XM_066973750.1"/>
</dbReference>
<feature type="transmembrane region" description="Helical" evidence="6">
    <location>
        <begin position="569"/>
        <end position="593"/>
    </location>
</feature>
<feature type="transmembrane region" description="Helical" evidence="6">
    <location>
        <begin position="535"/>
        <end position="557"/>
    </location>
</feature>
<feature type="compositionally biased region" description="Polar residues" evidence="5">
    <location>
        <begin position="225"/>
        <end position="235"/>
    </location>
</feature>
<comment type="subcellular location">
    <subcellularLocation>
        <location evidence="1">Membrane</location>
        <topology evidence="1">Multi-pass membrane protein</topology>
    </subcellularLocation>
</comment>
<evidence type="ECO:0000256" key="1">
    <source>
        <dbReference type="ARBA" id="ARBA00004141"/>
    </source>
</evidence>
<feature type="transmembrane region" description="Helical" evidence="6">
    <location>
        <begin position="463"/>
        <end position="483"/>
    </location>
</feature>
<dbReference type="PANTHER" id="PTHR31274">
    <property type="entry name" value="PROTEIN ECM3"/>
    <property type="match status" value="1"/>
</dbReference>
<evidence type="ECO:0000256" key="5">
    <source>
        <dbReference type="SAM" id="MobiDB-lite"/>
    </source>
</evidence>
<protein>
    <recommendedName>
        <fullName evidence="9">Protein ECM3</fullName>
    </recommendedName>
</protein>
<feature type="transmembrane region" description="Helical" evidence="6">
    <location>
        <begin position="108"/>
        <end position="127"/>
    </location>
</feature>
<feature type="transmembrane region" description="Helical" evidence="6">
    <location>
        <begin position="12"/>
        <end position="35"/>
    </location>
</feature>
<feature type="transmembrane region" description="Helical" evidence="6">
    <location>
        <begin position="47"/>
        <end position="67"/>
    </location>
</feature>
<evidence type="ECO:0000313" key="8">
    <source>
        <dbReference type="Proteomes" id="UP001497383"/>
    </source>
</evidence>
<evidence type="ECO:0000256" key="3">
    <source>
        <dbReference type="ARBA" id="ARBA00022989"/>
    </source>
</evidence>
<feature type="compositionally biased region" description="Basic and acidic residues" evidence="5">
    <location>
        <begin position="281"/>
        <end position="293"/>
    </location>
</feature>
<feature type="transmembrane region" description="Helical" evidence="6">
    <location>
        <begin position="411"/>
        <end position="432"/>
    </location>
</feature>
<dbReference type="Proteomes" id="UP001497383">
    <property type="component" value="Chromosome 1"/>
</dbReference>
<sequence>MSETSDEVSLGLVIYSAVKPIFKIYFIIGMGYLLAKKNILPVTTCRDISDAVVSAIMPCLIFTNMVSYLKSSDIKSIGILAFTAILLFSSGGIMAYVIHLVTRSPKRWLGGLLSVGIFPNISDLPIAYIQTFSKGTIFTSEEGSKGVAYICIFLMAMVMTQFTFGLFRLVEWDFRDEIKGEAEAAAGAAAGAGAGADDLEKNLTSSSSDDNDENNNNNKSREENTGSQMQMLTRGSSRRSEALTTDSESISSEKSINQRPHASQDEDYQHDQFLKKHSRKSRNEASRREKEGEPPLEPTTNMNVNMNRSASNGGSFSIATTTTTTSKVHRTLTPVSRRRRASVSSAENALNLISSRISDLRSQPPENVEDVINEYSEFDQLRTLEIERSKTSQNEPEIDQKKSKIKRYARAMWTNLLQPNSIALFVSIAVAMSPPLKALFVPTTFSMPNAPDEQPPLSFVIDLTSYVGAASVPLGLLLLGATLSRLQVKKMAPGFWKVALCVTALRLILLPIFGVGVTTGMNNGGWYGSDRLLRFVSVLEFGLPNATVLVYFTAFYTDPNSEEHLQMDCLAMCLIWQYSILWLTLPFLITFTLKVSMGA</sequence>
<dbReference type="GeneID" id="92205558"/>
<evidence type="ECO:0008006" key="9">
    <source>
        <dbReference type="Google" id="ProtNLM"/>
    </source>
</evidence>
<organism evidence="7 8">
    <name type="scientific">Lodderomyces beijingensis</name>
    <dbReference type="NCBI Taxonomy" id="1775926"/>
    <lineage>
        <taxon>Eukaryota</taxon>
        <taxon>Fungi</taxon>
        <taxon>Dikarya</taxon>
        <taxon>Ascomycota</taxon>
        <taxon>Saccharomycotina</taxon>
        <taxon>Pichiomycetes</taxon>
        <taxon>Debaryomycetaceae</taxon>
        <taxon>Candida/Lodderomyces clade</taxon>
        <taxon>Lodderomyces</taxon>
    </lineage>
</organism>
<name>A0ABP0ZEX9_9ASCO</name>
<proteinExistence type="predicted"/>
<feature type="transmembrane region" description="Helical" evidence="6">
    <location>
        <begin position="79"/>
        <end position="101"/>
    </location>
</feature>
<evidence type="ECO:0000256" key="2">
    <source>
        <dbReference type="ARBA" id="ARBA00022692"/>
    </source>
</evidence>
<gene>
    <name evidence="7" type="ORF">LODBEIA_P03620</name>
</gene>
<reference evidence="7 8" key="1">
    <citation type="submission" date="2024-03" db="EMBL/GenBank/DDBJ databases">
        <authorList>
            <person name="Brejova B."/>
        </authorList>
    </citation>
    <scope>NUCLEOTIDE SEQUENCE [LARGE SCALE GENOMIC DNA]</scope>
    <source>
        <strain evidence="7 8">CBS 14171</strain>
    </source>
</reference>
<keyword evidence="4 6" id="KW-0472">Membrane</keyword>
<dbReference type="EMBL" id="OZ022405">
    <property type="protein sequence ID" value="CAK9435635.1"/>
    <property type="molecule type" value="Genomic_DNA"/>
</dbReference>
<evidence type="ECO:0000256" key="6">
    <source>
        <dbReference type="SAM" id="Phobius"/>
    </source>
</evidence>
<dbReference type="InterPro" id="IPR004776">
    <property type="entry name" value="Mem_transp_PIN-like"/>
</dbReference>
<dbReference type="PANTHER" id="PTHR31274:SF1">
    <property type="entry name" value="AGL149CP"/>
    <property type="match status" value="1"/>
</dbReference>
<keyword evidence="2 6" id="KW-0812">Transmembrane</keyword>
<keyword evidence="3 6" id="KW-1133">Transmembrane helix</keyword>
<dbReference type="Pfam" id="PF03547">
    <property type="entry name" value="Mem_trans"/>
    <property type="match status" value="1"/>
</dbReference>
<keyword evidence="8" id="KW-1185">Reference proteome</keyword>
<dbReference type="InterPro" id="IPR040254">
    <property type="entry name" value="Ecm3-like"/>
</dbReference>
<feature type="transmembrane region" description="Helical" evidence="6">
    <location>
        <begin position="147"/>
        <end position="170"/>
    </location>
</feature>
<feature type="compositionally biased region" description="Basic and acidic residues" evidence="5">
    <location>
        <begin position="262"/>
        <end position="274"/>
    </location>
</feature>
<evidence type="ECO:0000256" key="4">
    <source>
        <dbReference type="ARBA" id="ARBA00023136"/>
    </source>
</evidence>
<accession>A0ABP0ZEX9</accession>
<feature type="compositionally biased region" description="Polar residues" evidence="5">
    <location>
        <begin position="298"/>
        <end position="319"/>
    </location>
</feature>
<feature type="transmembrane region" description="Helical" evidence="6">
    <location>
        <begin position="495"/>
        <end position="515"/>
    </location>
</feature>
<feature type="region of interest" description="Disordered" evidence="5">
    <location>
        <begin position="189"/>
        <end position="343"/>
    </location>
</feature>
<evidence type="ECO:0000313" key="7">
    <source>
        <dbReference type="EMBL" id="CAK9435635.1"/>
    </source>
</evidence>